<dbReference type="CTD" id="20314333"/>
<gene>
    <name evidence="1" type="ORF">T265_00145</name>
</gene>
<dbReference type="RefSeq" id="XP_009162066.1">
    <property type="nucleotide sequence ID" value="XM_009163802.1"/>
</dbReference>
<proteinExistence type="predicted"/>
<evidence type="ECO:0000313" key="2">
    <source>
        <dbReference type="Proteomes" id="UP000054324"/>
    </source>
</evidence>
<reference evidence="1 2" key="1">
    <citation type="submission" date="2013-11" db="EMBL/GenBank/DDBJ databases">
        <title>Opisthorchis viverrini - life in the bile duct.</title>
        <authorList>
            <person name="Young N.D."/>
            <person name="Nagarajan N."/>
            <person name="Lin S.J."/>
            <person name="Korhonen P.K."/>
            <person name="Jex A.R."/>
            <person name="Hall R.S."/>
            <person name="Safavi-Hemami H."/>
            <person name="Kaewkong W."/>
            <person name="Bertrand D."/>
            <person name="Gao S."/>
            <person name="Seet Q."/>
            <person name="Wongkham S."/>
            <person name="Teh B.T."/>
            <person name="Wongkham C."/>
            <person name="Intapan P.M."/>
            <person name="Maleewong W."/>
            <person name="Yang X."/>
            <person name="Hu M."/>
            <person name="Wang Z."/>
            <person name="Hofmann A."/>
            <person name="Sternberg P.W."/>
            <person name="Tan P."/>
            <person name="Wang J."/>
            <person name="Gasser R.B."/>
        </authorList>
    </citation>
    <scope>NUCLEOTIDE SEQUENCE [LARGE SCALE GENOMIC DNA]</scope>
</reference>
<evidence type="ECO:0000313" key="1">
    <source>
        <dbReference type="EMBL" id="KER34301.1"/>
    </source>
</evidence>
<organism evidence="1 2">
    <name type="scientific">Opisthorchis viverrini</name>
    <name type="common">Southeast Asian liver fluke</name>
    <dbReference type="NCBI Taxonomy" id="6198"/>
    <lineage>
        <taxon>Eukaryota</taxon>
        <taxon>Metazoa</taxon>
        <taxon>Spiralia</taxon>
        <taxon>Lophotrochozoa</taxon>
        <taxon>Platyhelminthes</taxon>
        <taxon>Trematoda</taxon>
        <taxon>Digenea</taxon>
        <taxon>Opisthorchiida</taxon>
        <taxon>Opisthorchiata</taxon>
        <taxon>Opisthorchiidae</taxon>
        <taxon>Opisthorchis</taxon>
    </lineage>
</organism>
<protein>
    <submittedName>
        <fullName evidence="1">Uncharacterized protein</fullName>
    </submittedName>
</protein>
<sequence length="80" mass="8805">MTFIPSPVSEVSGKPRILVNAPGSKLVKTMRSIYKANMPALDLGVRSVVKSVMYPKRMGSEACFHIIARDSLTKVPSEKR</sequence>
<name>A0A075A4K1_OPIVI</name>
<dbReference type="AlphaFoldDB" id="A0A075A4K1"/>
<accession>A0A075A4K1</accession>
<dbReference type="Proteomes" id="UP000054324">
    <property type="component" value="Unassembled WGS sequence"/>
</dbReference>
<dbReference type="KEGG" id="ovi:T265_00145"/>
<keyword evidence="2" id="KW-1185">Reference proteome</keyword>
<dbReference type="EMBL" id="KL596619">
    <property type="protein sequence ID" value="KER34301.1"/>
    <property type="molecule type" value="Genomic_DNA"/>
</dbReference>
<dbReference type="GeneID" id="20314333"/>